<keyword evidence="3" id="KW-0808">Transferase</keyword>
<proteinExistence type="inferred from homology"/>
<accession>A0A7Y6EST8</accession>
<dbReference type="EMBL" id="JABMCB010000169">
    <property type="protein sequence ID" value="NUU75292.1"/>
    <property type="molecule type" value="Genomic_DNA"/>
</dbReference>
<dbReference type="Proteomes" id="UP000526125">
    <property type="component" value="Unassembled WGS sequence"/>
</dbReference>
<reference evidence="10 11" key="1">
    <citation type="submission" date="2020-05" db="EMBL/GenBank/DDBJ databases">
        <title>Genome Sequencing of Type Strains.</title>
        <authorList>
            <person name="Lemaire J.F."/>
            <person name="Inderbitzin P."/>
            <person name="Gregorio O.A."/>
            <person name="Collins S.B."/>
            <person name="Wespe N."/>
            <person name="Knight-Connoni V."/>
        </authorList>
    </citation>
    <scope>NUCLEOTIDE SEQUENCE [LARGE SCALE GENOMIC DNA]</scope>
    <source>
        <strain evidence="10 11">LMG 21957</strain>
    </source>
</reference>
<dbReference type="PANTHER" id="PTHR32309:SF13">
    <property type="entry name" value="FERRIC ENTEROBACTIN TRANSPORT PROTEIN FEPE"/>
    <property type="match status" value="1"/>
</dbReference>
<dbReference type="Pfam" id="PF13614">
    <property type="entry name" value="AAA_31"/>
    <property type="match status" value="1"/>
</dbReference>
<evidence type="ECO:0000256" key="4">
    <source>
        <dbReference type="ARBA" id="ARBA00022741"/>
    </source>
</evidence>
<keyword evidence="7" id="KW-0829">Tyrosine-protein kinase</keyword>
<evidence type="ECO:0000256" key="1">
    <source>
        <dbReference type="ARBA" id="ARBA00007316"/>
    </source>
</evidence>
<evidence type="ECO:0000256" key="3">
    <source>
        <dbReference type="ARBA" id="ARBA00022679"/>
    </source>
</evidence>
<evidence type="ECO:0000313" key="11">
    <source>
        <dbReference type="Proteomes" id="UP000526125"/>
    </source>
</evidence>
<evidence type="ECO:0000313" key="10">
    <source>
        <dbReference type="EMBL" id="NUU75292.1"/>
    </source>
</evidence>
<dbReference type="NCBIfam" id="TIGR01007">
    <property type="entry name" value="eps_fam"/>
    <property type="match status" value="1"/>
</dbReference>
<dbReference type="SUPFAM" id="SSF52540">
    <property type="entry name" value="P-loop containing nucleoside triphosphate hydrolases"/>
    <property type="match status" value="1"/>
</dbReference>
<evidence type="ECO:0000256" key="6">
    <source>
        <dbReference type="ARBA" id="ARBA00022840"/>
    </source>
</evidence>
<evidence type="ECO:0000256" key="7">
    <source>
        <dbReference type="ARBA" id="ARBA00023137"/>
    </source>
</evidence>
<gene>
    <name evidence="10" type="ORF">HP552_08615</name>
</gene>
<dbReference type="InterPro" id="IPR027417">
    <property type="entry name" value="P-loop_NTPase"/>
</dbReference>
<keyword evidence="11" id="KW-1185">Reference proteome</keyword>
<dbReference type="PANTHER" id="PTHR32309">
    <property type="entry name" value="TYROSINE-PROTEIN KINASE"/>
    <property type="match status" value="1"/>
</dbReference>
<dbReference type="FunFam" id="3.40.50.300:FF:000527">
    <property type="entry name" value="Tyrosine-protein kinase etk"/>
    <property type="match status" value="1"/>
</dbReference>
<dbReference type="RefSeq" id="WP_175395123.1">
    <property type="nucleotide sequence ID" value="NZ_JABMCB010000169.1"/>
</dbReference>
<sequence length="230" mass="25407">MARASSKSTLVTVMNPMSPAAEGYRTLRTNIQFSILDKQIQVIMAASAQMNEGKTTTISNLAVTYAQEGKKVVIIDGDLRKPSLHHIFMQPNHNGLTSVLSRQYDLDEVIRQTYVDNLYLIPSGPIPPNPTELLGSQQMNDLMEQLKRDYDVILFDTSPIMAVTDALIISSLCDGVVLVIHGGKVKKEIVHKAKAQLDHAKANILGVVLNQVPVRGNDADYIYYNDTKSL</sequence>
<dbReference type="Gene3D" id="3.40.50.300">
    <property type="entry name" value="P-loop containing nucleotide triphosphate hydrolases"/>
    <property type="match status" value="1"/>
</dbReference>
<keyword evidence="5 10" id="KW-0418">Kinase</keyword>
<dbReference type="GO" id="GO:0005886">
    <property type="term" value="C:plasma membrane"/>
    <property type="evidence" value="ECO:0007669"/>
    <property type="project" value="UniProtKB-ARBA"/>
</dbReference>
<keyword evidence="6" id="KW-0067">ATP-binding</keyword>
<dbReference type="GO" id="GO:0005524">
    <property type="term" value="F:ATP binding"/>
    <property type="evidence" value="ECO:0007669"/>
    <property type="project" value="UniProtKB-KW"/>
</dbReference>
<dbReference type="AlphaFoldDB" id="A0A7Y6EST8"/>
<dbReference type="GO" id="GO:0042802">
    <property type="term" value="F:identical protein binding"/>
    <property type="evidence" value="ECO:0007669"/>
    <property type="project" value="UniProtKB-ARBA"/>
</dbReference>
<dbReference type="CDD" id="cd05387">
    <property type="entry name" value="BY-kinase"/>
    <property type="match status" value="1"/>
</dbReference>
<evidence type="ECO:0000256" key="8">
    <source>
        <dbReference type="ARBA" id="ARBA00051245"/>
    </source>
</evidence>
<comment type="caution">
    <text evidence="10">The sequence shown here is derived from an EMBL/GenBank/DDBJ whole genome shotgun (WGS) entry which is preliminary data.</text>
</comment>
<evidence type="ECO:0000256" key="2">
    <source>
        <dbReference type="ARBA" id="ARBA00011903"/>
    </source>
</evidence>
<name>A0A7Y6EST8_9BACL</name>
<dbReference type="GO" id="GO:0004715">
    <property type="term" value="F:non-membrane spanning protein tyrosine kinase activity"/>
    <property type="evidence" value="ECO:0007669"/>
    <property type="project" value="UniProtKB-EC"/>
</dbReference>
<comment type="similarity">
    <text evidence="1">Belongs to the CpsD/CapB family.</text>
</comment>
<dbReference type="InterPro" id="IPR050445">
    <property type="entry name" value="Bact_polysacc_biosynth/exp"/>
</dbReference>
<dbReference type="InterPro" id="IPR025669">
    <property type="entry name" value="AAA_dom"/>
</dbReference>
<evidence type="ECO:0000259" key="9">
    <source>
        <dbReference type="Pfam" id="PF13614"/>
    </source>
</evidence>
<feature type="domain" description="AAA" evidence="9">
    <location>
        <begin position="52"/>
        <end position="170"/>
    </location>
</feature>
<protein>
    <recommendedName>
        <fullName evidence="2">non-specific protein-tyrosine kinase</fullName>
        <ecNumber evidence="2">2.7.10.2</ecNumber>
    </recommendedName>
</protein>
<keyword evidence="4" id="KW-0547">Nucleotide-binding</keyword>
<dbReference type="EC" id="2.7.10.2" evidence="2"/>
<evidence type="ECO:0000256" key="5">
    <source>
        <dbReference type="ARBA" id="ARBA00022777"/>
    </source>
</evidence>
<organism evidence="10 11">
    <name type="scientific">Paenibacillus xylanilyticus</name>
    <dbReference type="NCBI Taxonomy" id="248903"/>
    <lineage>
        <taxon>Bacteria</taxon>
        <taxon>Bacillati</taxon>
        <taxon>Bacillota</taxon>
        <taxon>Bacilli</taxon>
        <taxon>Bacillales</taxon>
        <taxon>Paenibacillaceae</taxon>
        <taxon>Paenibacillus</taxon>
    </lineage>
</organism>
<dbReference type="InterPro" id="IPR005702">
    <property type="entry name" value="Wzc-like_C"/>
</dbReference>
<comment type="catalytic activity">
    <reaction evidence="8">
        <text>L-tyrosyl-[protein] + ATP = O-phospho-L-tyrosyl-[protein] + ADP + H(+)</text>
        <dbReference type="Rhea" id="RHEA:10596"/>
        <dbReference type="Rhea" id="RHEA-COMP:10136"/>
        <dbReference type="Rhea" id="RHEA-COMP:20101"/>
        <dbReference type="ChEBI" id="CHEBI:15378"/>
        <dbReference type="ChEBI" id="CHEBI:30616"/>
        <dbReference type="ChEBI" id="CHEBI:46858"/>
        <dbReference type="ChEBI" id="CHEBI:61978"/>
        <dbReference type="ChEBI" id="CHEBI:456216"/>
        <dbReference type="EC" id="2.7.10.2"/>
    </reaction>
</comment>